<dbReference type="EMBL" id="AQGS01000538">
    <property type="protein sequence ID" value="EPS38603.1"/>
    <property type="molecule type" value="Genomic_DNA"/>
</dbReference>
<dbReference type="InterPro" id="IPR056125">
    <property type="entry name" value="DUF7708"/>
</dbReference>
<dbReference type="AlphaFoldDB" id="S8BH16"/>
<dbReference type="STRING" id="1284197.S8BH16"/>
<dbReference type="HOGENOM" id="CLU_980121_0_0_1"/>
<keyword evidence="3" id="KW-1185">Reference proteome</keyword>
<protein>
    <recommendedName>
        <fullName evidence="1">DUF7708 domain-containing protein</fullName>
    </recommendedName>
</protein>
<organism evidence="2 3">
    <name type="scientific">Dactylellina haptotyla (strain CBS 200.50)</name>
    <name type="common">Nematode-trapping fungus</name>
    <name type="synonym">Monacrosporium haptotylum</name>
    <dbReference type="NCBI Taxonomy" id="1284197"/>
    <lineage>
        <taxon>Eukaryota</taxon>
        <taxon>Fungi</taxon>
        <taxon>Dikarya</taxon>
        <taxon>Ascomycota</taxon>
        <taxon>Pezizomycotina</taxon>
        <taxon>Orbiliomycetes</taxon>
        <taxon>Orbiliales</taxon>
        <taxon>Orbiliaceae</taxon>
        <taxon>Dactylellina</taxon>
    </lineage>
</organism>
<proteinExistence type="predicted"/>
<feature type="domain" description="DUF7708" evidence="1">
    <location>
        <begin position="66"/>
        <end position="195"/>
    </location>
</feature>
<sequence length="284" mass="32149">MSAVSASILSSQLGPFEEALWSFSAKLTHSQRTQFTSTTQQDVEILAAKLQHEQEGRKGYRAMGLLRPFIDGLVGYSKVIEVFAQTSEILAFVWGPIKFLIQVTSKWHGTMDKLMDALAAVGDKLLIYEKCNPIVREDLRFKKVLVRVYTDILDLLWTALRIFGKNTVKQFLEIQSPVFDKKLTGVLSNLSNDEDLIRDAVSVTTLNQTIKFHQKAEEEFRAAAKQRMYTTLQLFRQELQPALISSSRLEGAKKISSKYPGAGSWLANHPNSYHGEISDPMREY</sequence>
<evidence type="ECO:0000259" key="1">
    <source>
        <dbReference type="Pfam" id="PF24809"/>
    </source>
</evidence>
<accession>S8BH16</accession>
<dbReference type="Pfam" id="PF24809">
    <property type="entry name" value="DUF7708"/>
    <property type="match status" value="1"/>
</dbReference>
<comment type="caution">
    <text evidence="2">The sequence shown here is derived from an EMBL/GenBank/DDBJ whole genome shotgun (WGS) entry which is preliminary data.</text>
</comment>
<gene>
    <name evidence="2" type="ORF">H072_7586</name>
</gene>
<reference evidence="2 3" key="1">
    <citation type="journal article" date="2013" name="PLoS Genet.">
        <title>Genomic mechanisms accounting for the adaptation to parasitism in nematode-trapping fungi.</title>
        <authorList>
            <person name="Meerupati T."/>
            <person name="Andersson K.M."/>
            <person name="Friman E."/>
            <person name="Kumar D."/>
            <person name="Tunlid A."/>
            <person name="Ahren D."/>
        </authorList>
    </citation>
    <scope>NUCLEOTIDE SEQUENCE [LARGE SCALE GENOMIC DNA]</scope>
    <source>
        <strain evidence="2 3">CBS 200.50</strain>
    </source>
</reference>
<reference evidence="3" key="2">
    <citation type="submission" date="2013-04" db="EMBL/GenBank/DDBJ databases">
        <title>Genomic mechanisms accounting for the adaptation to parasitism in nematode-trapping fungi.</title>
        <authorList>
            <person name="Ahren D.G."/>
        </authorList>
    </citation>
    <scope>NUCLEOTIDE SEQUENCE [LARGE SCALE GENOMIC DNA]</scope>
    <source>
        <strain evidence="3">CBS 200.50</strain>
    </source>
</reference>
<evidence type="ECO:0000313" key="2">
    <source>
        <dbReference type="EMBL" id="EPS38603.1"/>
    </source>
</evidence>
<name>S8BH16_DACHA</name>
<dbReference type="OrthoDB" id="21416at2759"/>
<dbReference type="Proteomes" id="UP000015100">
    <property type="component" value="Unassembled WGS sequence"/>
</dbReference>
<evidence type="ECO:0000313" key="3">
    <source>
        <dbReference type="Proteomes" id="UP000015100"/>
    </source>
</evidence>